<feature type="domain" description="Sfi1 spindle body" evidence="2">
    <location>
        <begin position="351"/>
        <end position="919"/>
    </location>
</feature>
<feature type="compositionally biased region" description="Pro residues" evidence="1">
    <location>
        <begin position="1026"/>
        <end position="1041"/>
    </location>
</feature>
<dbReference type="Proteomes" id="UP000800093">
    <property type="component" value="Unassembled WGS sequence"/>
</dbReference>
<dbReference type="AlphaFoldDB" id="A0A9P4KEJ5"/>
<organism evidence="3 4">
    <name type="scientific">Lojkania enalia</name>
    <dbReference type="NCBI Taxonomy" id="147567"/>
    <lineage>
        <taxon>Eukaryota</taxon>
        <taxon>Fungi</taxon>
        <taxon>Dikarya</taxon>
        <taxon>Ascomycota</taxon>
        <taxon>Pezizomycotina</taxon>
        <taxon>Dothideomycetes</taxon>
        <taxon>Pleosporomycetidae</taxon>
        <taxon>Pleosporales</taxon>
        <taxon>Pleosporales incertae sedis</taxon>
        <taxon>Lojkania</taxon>
    </lineage>
</organism>
<comment type="caution">
    <text evidence="3">The sequence shown here is derived from an EMBL/GenBank/DDBJ whole genome shotgun (WGS) entry which is preliminary data.</text>
</comment>
<reference evidence="4" key="1">
    <citation type="journal article" date="2020" name="Stud. Mycol.">
        <title>101 Dothideomycetes genomes: A test case for predicting lifestyles and emergence of pathogens.</title>
        <authorList>
            <person name="Haridas S."/>
            <person name="Albert R."/>
            <person name="Binder M."/>
            <person name="Bloem J."/>
            <person name="LaButti K."/>
            <person name="Salamov A."/>
            <person name="Andreopoulos B."/>
            <person name="Baker S."/>
            <person name="Barry K."/>
            <person name="Bills G."/>
            <person name="Bluhm B."/>
            <person name="Cannon C."/>
            <person name="Castanera R."/>
            <person name="Culley D."/>
            <person name="Daum C."/>
            <person name="Ezra D."/>
            <person name="Gonzalez J."/>
            <person name="Henrissat B."/>
            <person name="Kuo A."/>
            <person name="Liang C."/>
            <person name="Lipzen A."/>
            <person name="Lutzoni F."/>
            <person name="Magnuson J."/>
            <person name="Mondo S."/>
            <person name="Nolan M."/>
            <person name="Ohm R."/>
            <person name="Pangilinan J."/>
            <person name="Park H.-J."/>
            <person name="Ramirez L."/>
            <person name="Alfaro M."/>
            <person name="Sun H."/>
            <person name="Tritt A."/>
            <person name="Yoshinaga Y."/>
            <person name="Zwiers L.-H."/>
            <person name="Turgeon B."/>
            <person name="Goodwin S."/>
            <person name="Spatafora J."/>
            <person name="Crous P."/>
            <person name="Grigoriev I."/>
        </authorList>
    </citation>
    <scope>NUCLEOTIDE SEQUENCE [LARGE SCALE GENOMIC DNA]</scope>
    <source>
        <strain evidence="4">CBS 304.66</strain>
    </source>
</reference>
<feature type="region of interest" description="Disordered" evidence="1">
    <location>
        <begin position="139"/>
        <end position="226"/>
    </location>
</feature>
<evidence type="ECO:0000256" key="1">
    <source>
        <dbReference type="SAM" id="MobiDB-lite"/>
    </source>
</evidence>
<keyword evidence="4" id="KW-1185">Reference proteome</keyword>
<feature type="region of interest" description="Disordered" evidence="1">
    <location>
        <begin position="1060"/>
        <end position="1085"/>
    </location>
</feature>
<proteinExistence type="predicted"/>
<dbReference type="EMBL" id="ML986593">
    <property type="protein sequence ID" value="KAF2267233.1"/>
    <property type="molecule type" value="Genomic_DNA"/>
</dbReference>
<feature type="region of interest" description="Disordered" evidence="1">
    <location>
        <begin position="994"/>
        <end position="1041"/>
    </location>
</feature>
<dbReference type="Pfam" id="PF08457">
    <property type="entry name" value="Sfi1"/>
    <property type="match status" value="1"/>
</dbReference>
<dbReference type="InterPro" id="IPR013665">
    <property type="entry name" value="Sfi1_dom"/>
</dbReference>
<protein>
    <submittedName>
        <fullName evidence="3">Sfi1-domain-containing protein</fullName>
    </submittedName>
</protein>
<feature type="compositionally biased region" description="Low complexity" evidence="1">
    <location>
        <begin position="188"/>
        <end position="202"/>
    </location>
</feature>
<feature type="compositionally biased region" description="Polar residues" evidence="1">
    <location>
        <begin position="203"/>
        <end position="222"/>
    </location>
</feature>
<dbReference type="OrthoDB" id="5215300at2759"/>
<feature type="region of interest" description="Disordered" evidence="1">
    <location>
        <begin position="924"/>
        <end position="965"/>
    </location>
</feature>
<accession>A0A9P4KEJ5</accession>
<evidence type="ECO:0000313" key="4">
    <source>
        <dbReference type="Proteomes" id="UP000800093"/>
    </source>
</evidence>
<sequence length="1148" mass="132703">MPSPMSSNEDEIEELSNDDIEILYDIVRYAQSMPDLPFRALFQAYDKVLAENGIDRAQDTRYLRFLFRMQDDGVEGEGLVEKFQRLLAEMGIQVQCDPEGEGIEEITKSGLDSQRSGRQNPVGTVLLRRGSFDSFFDRTANNIPGIEPGSEKPKYARRGSRGAMSDTGEARNKRRSRSQTEARAHLLRQPPIRNPINGNNRRTVSNNIQSRPHRSASVSSRGSLRIQRNGHSTTHQFGDYNRDESEHTDSFERSHIQIPGVNAPIPGAVYGSSQPYMPPRTGIQPSNTQMLDDAETFAYHRVLAVARGCVRTWRDRTRTTTQKYEEMGATAYAFDRRILLRASLDSWRISLQNKRQVRETERFFNRLEGRAEKARNLFLLMKAFTHWARSAEDEVQRTSVARRHILRTKYFNAWRDITAVNELKIQHFILAKFLNTWRRRTTVILEDNDVAVALYSENLVFKIYWRWFWTFCDHRAPVWNTIRLKRNIVERWIEIVGLLKEREKWASDKRAHTVIGKTLGVLRQKLASVQSSNTQAQEFRQQALLSSAFSTIRKQVALAPLLFQFKARSDNRILYSSFQAWRRDTQLSCRAGRIDRLRVMRNFWTAWNDRLRVQALAARINDRVIVESLYRWALASRVSLFIRVHDRGLKVSTFTIWAEKARRQRANFKEAERRFIEYKRAQILRSCLRRIEQAIVEKRGQEFVALSVYQPKLKQRVFGKLLEKLGNYQRLNTWASDARFYVLATNAIKCWRDMTQHSRRSRRRETYSQFRRSIKISLVRRMFSIWKAKANRIALQEQQANNLIENRMLNSATLLLNYWHKSTTSFLSLSEQASQLHTTKLATTSFAALHHHLEFLQAIEAQATALRQESIEIVASSSLKKLGWKLWNVRRRDEDALALKHRNFEKHVRAMIRFWFDQTIDRIAQRPGSPTPSSRRRGRDDDNESSGGNRCDEWGEISPEKPGDVTRRLENWTAFDEAGLGLTSPTNLDLSFSLSSQQQQNLPPVPQSSFQAHPPIRTSLPHRPHTQPPPLFSSTRPPPIQELPDLEQVEESAFWTSTPMPRAGYLKTPSKRSVARSKRPELQASPEKRVGFDRTVGVMSAPPTQGGLGVAVATRGGGVSSFERRLREGGFRRNVGRGSVVEGREREK</sequence>
<evidence type="ECO:0000259" key="2">
    <source>
        <dbReference type="Pfam" id="PF08457"/>
    </source>
</evidence>
<gene>
    <name evidence="3" type="ORF">CC78DRAFT_566369</name>
</gene>
<evidence type="ECO:0000313" key="3">
    <source>
        <dbReference type="EMBL" id="KAF2267233.1"/>
    </source>
</evidence>
<name>A0A9P4KEJ5_9PLEO</name>
<feature type="compositionally biased region" description="Basic and acidic residues" evidence="1">
    <location>
        <begin position="950"/>
        <end position="965"/>
    </location>
</feature>